<proteinExistence type="predicted"/>
<protein>
    <submittedName>
        <fullName evidence="1">Uncharacterized protein</fullName>
    </submittedName>
</protein>
<organism evidence="1">
    <name type="scientific">uncultured Poseidoniia archaeon</name>
    <dbReference type="NCBI Taxonomy" id="1697135"/>
    <lineage>
        <taxon>Archaea</taxon>
        <taxon>Methanobacteriati</taxon>
        <taxon>Thermoplasmatota</taxon>
        <taxon>Candidatus Poseidoniia</taxon>
        <taxon>environmental samples</taxon>
    </lineage>
</organism>
<reference evidence="1" key="2">
    <citation type="journal article" date="2015" name="ISME J.">
        <title>A new class of marine Euryarchaeota group II from the Mediterranean deep chlorophyll maximum.</title>
        <authorList>
            <person name="Martin-Cuadrado A.B."/>
            <person name="Garcia-Heredia I."/>
            <person name="Molto A.G."/>
            <person name="Lopez-Ubeda R."/>
            <person name="Kimes N."/>
            <person name="Lopez-Garcia P."/>
            <person name="Moreira D."/>
            <person name="Rodriguez-Valera F."/>
        </authorList>
    </citation>
    <scope>NUCLEOTIDE SEQUENCE</scope>
</reference>
<name>A0A1B1TB35_9ARCH</name>
<dbReference type="AlphaFoldDB" id="A0A1B1TB35"/>
<reference evidence="1" key="1">
    <citation type="submission" date="2014-11" db="EMBL/GenBank/DDBJ databases">
        <authorList>
            <person name="Zhu J."/>
            <person name="Qi W."/>
            <person name="Song R."/>
        </authorList>
    </citation>
    <scope>NUCLEOTIDE SEQUENCE</scope>
</reference>
<dbReference type="EMBL" id="KP211835">
    <property type="protein sequence ID" value="ANV79492.1"/>
    <property type="molecule type" value="Genomic_DNA"/>
</dbReference>
<evidence type="ECO:0000313" key="1">
    <source>
        <dbReference type="EMBL" id="ANV79492.1"/>
    </source>
</evidence>
<accession>A0A1B1TB35</accession>
<sequence>MSNINQIIGIYQADGGILGELKYISGKMFGMAHCALCDITHGRTGKKDAWKECEENLGIPIKFVHLNEREATLEEYTKNITPCIVGKTSKGYTELVNSEQLENCKGNVKELESLLLDSLK</sequence>